<feature type="compositionally biased region" description="Basic and acidic residues" evidence="1">
    <location>
        <begin position="1"/>
        <end position="12"/>
    </location>
</feature>
<feature type="region of interest" description="Disordered" evidence="1">
    <location>
        <begin position="1"/>
        <end position="53"/>
    </location>
</feature>
<name>A0A834I825_RHYFE</name>
<feature type="compositionally biased region" description="Basic and acidic residues" evidence="1">
    <location>
        <begin position="72"/>
        <end position="82"/>
    </location>
</feature>
<comment type="caution">
    <text evidence="2">The sequence shown here is derived from an EMBL/GenBank/DDBJ whole genome shotgun (WGS) entry which is preliminary data.</text>
</comment>
<dbReference type="EMBL" id="JAACXV010012906">
    <property type="protein sequence ID" value="KAF7274327.1"/>
    <property type="molecule type" value="Genomic_DNA"/>
</dbReference>
<sequence length="122" mass="14051">MEGVKEKKKEKNLTIAPGDIRRRVPTYAKSQTLPENRNSRSRRKGADWNTEKKCPLKNAFTSERFPVYRTPKNPDKSVRWAGDDVEPSGARDGRKGKEKRNDYRDVKRGLSIAADVLFMFPL</sequence>
<dbReference type="AlphaFoldDB" id="A0A834I825"/>
<gene>
    <name evidence="2" type="ORF">GWI33_013005</name>
</gene>
<feature type="compositionally biased region" description="Basic and acidic residues" evidence="1">
    <location>
        <begin position="44"/>
        <end position="53"/>
    </location>
</feature>
<dbReference type="Proteomes" id="UP000625711">
    <property type="component" value="Unassembled WGS sequence"/>
</dbReference>
<accession>A0A834I825</accession>
<protein>
    <submittedName>
        <fullName evidence="2">Uncharacterized protein</fullName>
    </submittedName>
</protein>
<proteinExistence type="predicted"/>
<organism evidence="2 3">
    <name type="scientific">Rhynchophorus ferrugineus</name>
    <name type="common">Red palm weevil</name>
    <name type="synonym">Curculio ferrugineus</name>
    <dbReference type="NCBI Taxonomy" id="354439"/>
    <lineage>
        <taxon>Eukaryota</taxon>
        <taxon>Metazoa</taxon>
        <taxon>Ecdysozoa</taxon>
        <taxon>Arthropoda</taxon>
        <taxon>Hexapoda</taxon>
        <taxon>Insecta</taxon>
        <taxon>Pterygota</taxon>
        <taxon>Neoptera</taxon>
        <taxon>Endopterygota</taxon>
        <taxon>Coleoptera</taxon>
        <taxon>Polyphaga</taxon>
        <taxon>Cucujiformia</taxon>
        <taxon>Curculionidae</taxon>
        <taxon>Dryophthorinae</taxon>
        <taxon>Rhynchophorus</taxon>
    </lineage>
</organism>
<keyword evidence="3" id="KW-1185">Reference proteome</keyword>
<feature type="region of interest" description="Disordered" evidence="1">
    <location>
        <begin position="66"/>
        <end position="102"/>
    </location>
</feature>
<reference evidence="2" key="1">
    <citation type="submission" date="2020-08" db="EMBL/GenBank/DDBJ databases">
        <title>Genome sequencing and assembly of the red palm weevil Rhynchophorus ferrugineus.</title>
        <authorList>
            <person name="Dias G.B."/>
            <person name="Bergman C.M."/>
            <person name="Manee M."/>
        </authorList>
    </citation>
    <scope>NUCLEOTIDE SEQUENCE</scope>
    <source>
        <strain evidence="2">AA-2017</strain>
        <tissue evidence="2">Whole larva</tissue>
    </source>
</reference>
<evidence type="ECO:0000313" key="2">
    <source>
        <dbReference type="EMBL" id="KAF7274327.1"/>
    </source>
</evidence>
<evidence type="ECO:0000256" key="1">
    <source>
        <dbReference type="SAM" id="MobiDB-lite"/>
    </source>
</evidence>
<evidence type="ECO:0000313" key="3">
    <source>
        <dbReference type="Proteomes" id="UP000625711"/>
    </source>
</evidence>
<feature type="compositionally biased region" description="Basic and acidic residues" evidence="1">
    <location>
        <begin position="89"/>
        <end position="102"/>
    </location>
</feature>